<dbReference type="GO" id="GO:0003677">
    <property type="term" value="F:DNA binding"/>
    <property type="evidence" value="ECO:0007669"/>
    <property type="project" value="InterPro"/>
</dbReference>
<evidence type="ECO:0000256" key="5">
    <source>
        <dbReference type="SAM" id="Phobius"/>
    </source>
</evidence>
<dbReference type="SUPFAM" id="SSF103473">
    <property type="entry name" value="MFS general substrate transporter"/>
    <property type="match status" value="1"/>
</dbReference>
<dbReference type="GO" id="GO:0005634">
    <property type="term" value="C:nucleus"/>
    <property type="evidence" value="ECO:0007669"/>
    <property type="project" value="UniProtKB-SubCell"/>
</dbReference>
<feature type="compositionally biased region" description="Basic and acidic residues" evidence="4">
    <location>
        <begin position="164"/>
        <end position="181"/>
    </location>
</feature>
<feature type="transmembrane region" description="Helical" evidence="5">
    <location>
        <begin position="689"/>
        <end position="710"/>
    </location>
</feature>
<evidence type="ECO:0000256" key="3">
    <source>
        <dbReference type="ARBA" id="ARBA00023242"/>
    </source>
</evidence>
<feature type="compositionally biased region" description="Low complexity" evidence="4">
    <location>
        <begin position="64"/>
        <end position="73"/>
    </location>
</feature>
<keyword evidence="5" id="KW-0812">Transmembrane</keyword>
<gene>
    <name evidence="7" type="ORF">AC578_8450</name>
</gene>
<name>A0A139H1X7_9PEZI</name>
<dbReference type="GO" id="GO:0008270">
    <property type="term" value="F:zinc ion binding"/>
    <property type="evidence" value="ECO:0007669"/>
    <property type="project" value="InterPro"/>
</dbReference>
<feature type="transmembrane region" description="Helical" evidence="5">
    <location>
        <begin position="461"/>
        <end position="482"/>
    </location>
</feature>
<evidence type="ECO:0000313" key="7">
    <source>
        <dbReference type="EMBL" id="KXS96378.1"/>
    </source>
</evidence>
<reference evidence="7 8" key="1">
    <citation type="submission" date="2015-07" db="EMBL/GenBank/DDBJ databases">
        <title>Comparative genomics of the Sigatoka disease complex on banana suggests a link between parallel evolutionary changes in Pseudocercospora fijiensis and Pseudocercospora eumusae and increased virulence on the banana host.</title>
        <authorList>
            <person name="Chang T.-C."/>
            <person name="Salvucci A."/>
            <person name="Crous P.W."/>
            <person name="Stergiopoulos I."/>
        </authorList>
    </citation>
    <scope>NUCLEOTIDE SEQUENCE [LARGE SCALE GENOMIC DNA]</scope>
    <source>
        <strain evidence="7 8">CBS 114824</strain>
    </source>
</reference>
<feature type="transmembrane region" description="Helical" evidence="5">
    <location>
        <begin position="488"/>
        <end position="509"/>
    </location>
</feature>
<evidence type="ECO:0000313" key="8">
    <source>
        <dbReference type="Proteomes" id="UP000070133"/>
    </source>
</evidence>
<keyword evidence="3" id="KW-0539">Nucleus</keyword>
<keyword evidence="2" id="KW-0479">Metal-binding</keyword>
<dbReference type="InterPro" id="IPR050613">
    <property type="entry name" value="Sec_Metabolite_Reg"/>
</dbReference>
<keyword evidence="5" id="KW-0472">Membrane</keyword>
<feature type="domain" description="Xylanolytic transcriptional activator regulatory" evidence="6">
    <location>
        <begin position="1019"/>
        <end position="1090"/>
    </location>
</feature>
<comment type="subcellular location">
    <subcellularLocation>
        <location evidence="1">Nucleus</location>
    </subcellularLocation>
</comment>
<dbReference type="SMART" id="SM00906">
    <property type="entry name" value="Fungal_trans"/>
    <property type="match status" value="1"/>
</dbReference>
<protein>
    <recommendedName>
        <fullName evidence="6">Xylanolytic transcriptional activator regulatory domain-containing protein</fullName>
    </recommendedName>
</protein>
<evidence type="ECO:0000259" key="6">
    <source>
        <dbReference type="SMART" id="SM00906"/>
    </source>
</evidence>
<accession>A0A139H1X7</accession>
<feature type="compositionally biased region" description="Polar residues" evidence="4">
    <location>
        <begin position="34"/>
        <end position="43"/>
    </location>
</feature>
<evidence type="ECO:0000256" key="4">
    <source>
        <dbReference type="SAM" id="MobiDB-lite"/>
    </source>
</evidence>
<proteinExistence type="predicted"/>
<feature type="transmembrane region" description="Helical" evidence="5">
    <location>
        <begin position="331"/>
        <end position="353"/>
    </location>
</feature>
<dbReference type="EMBL" id="LFZN01000176">
    <property type="protein sequence ID" value="KXS96378.1"/>
    <property type="molecule type" value="Genomic_DNA"/>
</dbReference>
<feature type="region of interest" description="Disordered" evidence="4">
    <location>
        <begin position="21"/>
        <end position="108"/>
    </location>
</feature>
<feature type="transmembrane region" description="Helical" evidence="5">
    <location>
        <begin position="543"/>
        <end position="564"/>
    </location>
</feature>
<feature type="transmembrane region" description="Helical" evidence="5">
    <location>
        <begin position="430"/>
        <end position="449"/>
    </location>
</feature>
<dbReference type="Pfam" id="PF04082">
    <property type="entry name" value="Fungal_trans"/>
    <property type="match status" value="1"/>
</dbReference>
<dbReference type="Gene3D" id="1.20.1250.20">
    <property type="entry name" value="MFS general substrate transporter like domains"/>
    <property type="match status" value="1"/>
</dbReference>
<dbReference type="PANTHER" id="PTHR31001:SF50">
    <property type="entry name" value="ZN(II)2CYS6 TRANSCRIPTION FACTOR (EUROFUNG)"/>
    <property type="match status" value="1"/>
</dbReference>
<feature type="transmembrane region" description="Helical" evidence="5">
    <location>
        <begin position="400"/>
        <end position="418"/>
    </location>
</feature>
<feature type="region of interest" description="Disordered" evidence="4">
    <location>
        <begin position="845"/>
        <end position="867"/>
    </location>
</feature>
<evidence type="ECO:0000256" key="2">
    <source>
        <dbReference type="ARBA" id="ARBA00022723"/>
    </source>
</evidence>
<feature type="region of interest" description="Disordered" evidence="4">
    <location>
        <begin position="121"/>
        <end position="186"/>
    </location>
</feature>
<dbReference type="PANTHER" id="PTHR31001">
    <property type="entry name" value="UNCHARACTERIZED TRANSCRIPTIONAL REGULATORY PROTEIN"/>
    <property type="match status" value="1"/>
</dbReference>
<dbReference type="OrthoDB" id="424974at2759"/>
<dbReference type="GO" id="GO:0006351">
    <property type="term" value="P:DNA-templated transcription"/>
    <property type="evidence" value="ECO:0007669"/>
    <property type="project" value="InterPro"/>
</dbReference>
<sequence length="1402" mass="154307">MTPPRAIPSWLDDLPSWIQYGRDSYNTNEDDSSRISSMVSASTRTKRKSRAQAMRKLEGRKFSETTTAVSTTRSSREEESESEDEDPWTDPWQWQRPPRARKSSSVYSDVRELPKVQEYFDEQIQNPFGEADEAPVSEARTFKSPDQIRNPFAEEDQAWTKQLKSPDHVKNPATDEDHSSSEEEVMSAEAKKHDLELQVRNALRQSHVTELTHPPKAYSVLSRFSLTPSDSPYRLSWLHSGPAQEDEECDKVQRSWRGAGRSYDPESWKGLDEDVKVLGWNGTRSIIMDPSKGLCQSSVDSKPSLCSEQLGSGRRVEKGSVPRDASIQLQWLHVISAFFVFFNTWGLVCAFGAFKSYYGQVLLPNTSQSSLSWIGSTQLAMLFFALVPAGQLVARGYFRIIFLAGTTFLVTGIFSASWCSSLATVWLTQGLIAGVGIGLVFGSASALAMQQYGEIATRLRLSVLGAPTGGLCHVLLAHKLMASYGPRTAMLVVAMVISLTMVLPLVVLLKVKWPLRKSAGGAGNQKYSGNAKRQHRLSSTPHLALVVSGLFFASLGAYFGLFYLDSGGLLPLQASMSPKLLIAALVASIPGCVLLAVLGRRATCLPCLPAVAMLNSCVMWLWLGLRHDVDTSMVVACLYGLLGPGIPMLCIPAVYSLCVEPATEVDRELLKARSSDVAWAFRPHGRRACVLFCCVAVACLGGSAACGALVDKEKHAYLAAQAFAGTNLPCQISTRKPRAKIAKTVDAELRKRIAKLEKLVESFQDEDGKLPSAEDLKAINQLSAKHENLCASHTPPSTNAVVNLDRGSPSSPIDAISPATSKYVAGSFWSSLTSEVKALADAFEEDAPNSAADTTPETTPPGPYALDGSNSTAQYELIFCPPGALYIMPGAMIEPEPAVALDLLNSYLNYVEPIYKLLHVPTLKAFMADGKPYMNRPADAPCNKALKAAIYFAAANSYTEEECESKFGKSKDLVVLQYRRNLGIALYQADPLNTTEVATIQACALYIASARITDSSRRAWSLIGVLVRVGRAINIHRELQGESIYMAEMKRRLWYFIVFLDSYASIDRGSEPAIHPDTYNRRLPTNCNDEDFGESSTTITPRPNEIADMTVSLIAMEASDLTLRLAIPEDMPSGQPWQKRLEIAYAFQKRMHEQYIKHCNMDIHLHRIAAGIGAAACHSLILRAVRPMQLSPNHSAPRVDSPWVMELALNILRHCHELHNGISGRWRRMPWVPWHGMAVALAGLCSIRDTPLANETWELVEKTMAIYAPSVADTKDGMLWKPLEKLRAKAEAFRDEPRHNSTSKPPTTVEHPAVAQPVPKVNMWNGVDQFGNMPIPDPSLNSATAPFPNDMTLDPLTAPISASVFDFPSDMAATLPTDNSWLDWEGILQDMQDVRTDSVGWM</sequence>
<feature type="compositionally biased region" description="Acidic residues" evidence="4">
    <location>
        <begin position="78"/>
        <end position="88"/>
    </location>
</feature>
<feature type="transmembrane region" description="Helical" evidence="5">
    <location>
        <begin position="605"/>
        <end position="625"/>
    </location>
</feature>
<keyword evidence="5" id="KW-1133">Transmembrane helix</keyword>
<keyword evidence="8" id="KW-1185">Reference proteome</keyword>
<dbReference type="Proteomes" id="UP000070133">
    <property type="component" value="Unassembled WGS sequence"/>
</dbReference>
<feature type="transmembrane region" description="Helical" evidence="5">
    <location>
        <begin position="373"/>
        <end position="393"/>
    </location>
</feature>
<feature type="region of interest" description="Disordered" evidence="4">
    <location>
        <begin position="1291"/>
        <end position="1311"/>
    </location>
</feature>
<dbReference type="CDD" id="cd12148">
    <property type="entry name" value="fungal_TF_MHR"/>
    <property type="match status" value="1"/>
</dbReference>
<organism evidence="7 8">
    <name type="scientific">Pseudocercospora eumusae</name>
    <dbReference type="NCBI Taxonomy" id="321146"/>
    <lineage>
        <taxon>Eukaryota</taxon>
        <taxon>Fungi</taxon>
        <taxon>Dikarya</taxon>
        <taxon>Ascomycota</taxon>
        <taxon>Pezizomycotina</taxon>
        <taxon>Dothideomycetes</taxon>
        <taxon>Dothideomycetidae</taxon>
        <taxon>Mycosphaerellales</taxon>
        <taxon>Mycosphaerellaceae</taxon>
        <taxon>Pseudocercospora</taxon>
    </lineage>
</organism>
<evidence type="ECO:0000256" key="1">
    <source>
        <dbReference type="ARBA" id="ARBA00004123"/>
    </source>
</evidence>
<feature type="transmembrane region" description="Helical" evidence="5">
    <location>
        <begin position="576"/>
        <end position="598"/>
    </location>
</feature>
<dbReference type="InterPro" id="IPR036259">
    <property type="entry name" value="MFS_trans_sf"/>
</dbReference>
<comment type="caution">
    <text evidence="7">The sequence shown here is derived from an EMBL/GenBank/DDBJ whole genome shotgun (WGS) entry which is preliminary data.</text>
</comment>
<dbReference type="InterPro" id="IPR007219">
    <property type="entry name" value="XnlR_reg_dom"/>
</dbReference>
<feature type="transmembrane region" description="Helical" evidence="5">
    <location>
        <begin position="631"/>
        <end position="657"/>
    </location>
</feature>